<protein>
    <submittedName>
        <fullName evidence="2">Alpha/beta hydrolase</fullName>
    </submittedName>
</protein>
<feature type="domain" description="AB hydrolase-1" evidence="1">
    <location>
        <begin position="21"/>
        <end position="257"/>
    </location>
</feature>
<dbReference type="AlphaFoldDB" id="A0A0V9UPP7"/>
<sequence>MFDIELSAGTIEYEDTGGTGPVLVFIHGLLMDGTGWRHVVEQLRGTYRCILPTWPLGSHRIPMRPEADLTLVGMGHLIGEFLDALDLRDVTLIQNDWGGAQAFLAVSNPERVSRLVLTACEAFDNYPPGPVKLLLPLVKIPGGVRVLMAVLGTKLGRRGLGTWGWMSKRPVPEPVMDAWFRPATVDRNIRRDLAKYALSAPPEQRLLEIAAKAAQFSGPVLVVWATEDRMMPRDHGRRLVEAFPDARLVEIDDSYTLLAEDQPEKLTAAIEEFLTTTAG</sequence>
<dbReference type="Gene3D" id="3.40.50.1820">
    <property type="entry name" value="alpha/beta hydrolase"/>
    <property type="match status" value="1"/>
</dbReference>
<gene>
    <name evidence="2" type="ORF">Z045_00170</name>
</gene>
<evidence type="ECO:0000313" key="2">
    <source>
        <dbReference type="EMBL" id="KSZ59966.1"/>
    </source>
</evidence>
<reference evidence="2 3" key="2">
    <citation type="journal article" date="2016" name="Genome Announc.">
        <title>Draft Genome Sequence of a Versatile Hydrocarbon-Degrading Bacterium, Rhodococcus pyridinivorans Strain KG-16, Collected from Oil Fields in India.</title>
        <authorList>
            <person name="Aggarwal R.K."/>
            <person name="Dawar C."/>
            <person name="Phanindranath R."/>
            <person name="Mutnuri L."/>
            <person name="Dayal A.M."/>
        </authorList>
    </citation>
    <scope>NUCLEOTIDE SEQUENCE [LARGE SCALE GENOMIC DNA]</scope>
    <source>
        <strain evidence="2 3">KG-16</strain>
    </source>
</reference>
<dbReference type="EMBL" id="AZXY01000001">
    <property type="protein sequence ID" value="KSZ59966.1"/>
    <property type="molecule type" value="Genomic_DNA"/>
</dbReference>
<comment type="caution">
    <text evidence="2">The sequence shown here is derived from an EMBL/GenBank/DDBJ whole genome shotgun (WGS) entry which is preliminary data.</text>
</comment>
<reference evidence="3" key="1">
    <citation type="submission" date="2015-01" db="EMBL/GenBank/DDBJ databases">
        <title>Draft genome sequence of Rhodococcus pyridinivorans strain KG-16, a hydrocarbon-degrading bacterium.</title>
        <authorList>
            <person name="Aggarwal R.K."/>
            <person name="Dawar C."/>
        </authorList>
    </citation>
    <scope>NUCLEOTIDE SEQUENCE [LARGE SCALE GENOMIC DNA]</scope>
    <source>
        <strain evidence="3">KG-16</strain>
    </source>
</reference>
<dbReference type="PANTHER" id="PTHR43194">
    <property type="entry name" value="HYDROLASE ALPHA/BETA FOLD FAMILY"/>
    <property type="match status" value="1"/>
</dbReference>
<proteinExistence type="predicted"/>
<accession>A0A0V9UPP7</accession>
<evidence type="ECO:0000313" key="3">
    <source>
        <dbReference type="Proteomes" id="UP000053060"/>
    </source>
</evidence>
<dbReference type="Pfam" id="PF00561">
    <property type="entry name" value="Abhydrolase_1"/>
    <property type="match status" value="1"/>
</dbReference>
<dbReference type="PATRIC" id="fig|1441730.3.peg.41"/>
<dbReference type="SUPFAM" id="SSF53474">
    <property type="entry name" value="alpha/beta-Hydrolases"/>
    <property type="match status" value="1"/>
</dbReference>
<dbReference type="GO" id="GO:0016787">
    <property type="term" value="F:hydrolase activity"/>
    <property type="evidence" value="ECO:0007669"/>
    <property type="project" value="UniProtKB-KW"/>
</dbReference>
<dbReference type="PANTHER" id="PTHR43194:SF5">
    <property type="entry name" value="PIMELOYL-[ACYL-CARRIER PROTEIN] METHYL ESTER ESTERASE"/>
    <property type="match status" value="1"/>
</dbReference>
<evidence type="ECO:0000259" key="1">
    <source>
        <dbReference type="Pfam" id="PF00561"/>
    </source>
</evidence>
<dbReference type="InterPro" id="IPR029058">
    <property type="entry name" value="AB_hydrolase_fold"/>
</dbReference>
<dbReference type="InterPro" id="IPR050228">
    <property type="entry name" value="Carboxylesterase_BioH"/>
</dbReference>
<dbReference type="RefSeq" id="WP_060650092.1">
    <property type="nucleotide sequence ID" value="NZ_AZXY01000001.1"/>
</dbReference>
<dbReference type="Proteomes" id="UP000053060">
    <property type="component" value="Unassembled WGS sequence"/>
</dbReference>
<name>A0A0V9UPP7_9NOCA</name>
<organism evidence="2 3">
    <name type="scientific">Rhodococcus pyridinivorans KG-16</name>
    <dbReference type="NCBI Taxonomy" id="1441730"/>
    <lineage>
        <taxon>Bacteria</taxon>
        <taxon>Bacillati</taxon>
        <taxon>Actinomycetota</taxon>
        <taxon>Actinomycetes</taxon>
        <taxon>Mycobacteriales</taxon>
        <taxon>Nocardiaceae</taxon>
        <taxon>Rhodococcus</taxon>
    </lineage>
</organism>
<keyword evidence="2" id="KW-0378">Hydrolase</keyword>
<dbReference type="InterPro" id="IPR000073">
    <property type="entry name" value="AB_hydrolase_1"/>
</dbReference>